<dbReference type="Gene3D" id="3.40.190.10">
    <property type="entry name" value="Periplasmic binding protein-like II"/>
    <property type="match status" value="2"/>
</dbReference>
<proteinExistence type="inferred from homology"/>
<evidence type="ECO:0000313" key="7">
    <source>
        <dbReference type="Proteomes" id="UP000546162"/>
    </source>
</evidence>
<dbReference type="PANTHER" id="PTHR30085">
    <property type="entry name" value="AMINO ACID ABC TRANSPORTER PERMEASE"/>
    <property type="match status" value="1"/>
</dbReference>
<dbReference type="InterPro" id="IPR001638">
    <property type="entry name" value="Solute-binding_3/MltF_N"/>
</dbReference>
<feature type="compositionally biased region" description="Basic and acidic residues" evidence="4">
    <location>
        <begin position="30"/>
        <end position="53"/>
    </location>
</feature>
<comment type="caution">
    <text evidence="6">The sequence shown here is derived from an EMBL/GenBank/DDBJ whole genome shotgun (WGS) entry which is preliminary data.</text>
</comment>
<keyword evidence="2" id="KW-0813">Transport</keyword>
<comment type="similarity">
    <text evidence="1">Belongs to the bacterial solute-binding protein 3 family.</text>
</comment>
<dbReference type="Proteomes" id="UP000546162">
    <property type="component" value="Unassembled WGS sequence"/>
</dbReference>
<organism evidence="6 7">
    <name type="scientific">Actinoplanes octamycinicus</name>
    <dbReference type="NCBI Taxonomy" id="135948"/>
    <lineage>
        <taxon>Bacteria</taxon>
        <taxon>Bacillati</taxon>
        <taxon>Actinomycetota</taxon>
        <taxon>Actinomycetes</taxon>
        <taxon>Micromonosporales</taxon>
        <taxon>Micromonosporaceae</taxon>
        <taxon>Actinoplanes</taxon>
    </lineage>
</organism>
<dbReference type="GO" id="GO:0030288">
    <property type="term" value="C:outer membrane-bounded periplasmic space"/>
    <property type="evidence" value="ECO:0007669"/>
    <property type="project" value="TreeGrafter"/>
</dbReference>
<gene>
    <name evidence="6" type="ORF">BJY16_009085</name>
</gene>
<dbReference type="GO" id="GO:0005576">
    <property type="term" value="C:extracellular region"/>
    <property type="evidence" value="ECO:0007669"/>
    <property type="project" value="TreeGrafter"/>
</dbReference>
<dbReference type="SMART" id="SM00062">
    <property type="entry name" value="PBPb"/>
    <property type="match status" value="1"/>
</dbReference>
<dbReference type="EMBL" id="JACHNB010000001">
    <property type="protein sequence ID" value="MBB4745626.1"/>
    <property type="molecule type" value="Genomic_DNA"/>
</dbReference>
<dbReference type="AlphaFoldDB" id="A0A7W7H7U8"/>
<dbReference type="InterPro" id="IPR051455">
    <property type="entry name" value="Bact_solute-bind_prot3"/>
</dbReference>
<evidence type="ECO:0000256" key="3">
    <source>
        <dbReference type="ARBA" id="ARBA00022729"/>
    </source>
</evidence>
<dbReference type="RefSeq" id="WP_185045928.1">
    <property type="nucleotide sequence ID" value="NZ_BAABFG010000005.1"/>
</dbReference>
<dbReference type="GO" id="GO:0006865">
    <property type="term" value="P:amino acid transport"/>
    <property type="evidence" value="ECO:0007669"/>
    <property type="project" value="TreeGrafter"/>
</dbReference>
<keyword evidence="3" id="KW-0732">Signal</keyword>
<evidence type="ECO:0000256" key="1">
    <source>
        <dbReference type="ARBA" id="ARBA00010333"/>
    </source>
</evidence>
<sequence>MGESSTEGTPLGGRVPASDTSEAPHTVPDQSKRDAPRGSADQPRRDASKRDATRSPAGPPKRDAASRLGDALRGDLPPQLRRVWPLKRRTVEDIAARDIAVQEAVDEGRLPPQTEPVPLEQPEVLPDPPERFNMAALRLAGLGAGLVLAVALTMMRLFVGGPPSVDELRAQSGVDSWGELAIGVKDDQFGTAYFDPATKIWSGFDIDIAYMIAEDLGFRRSEVKFYGMESEDRARMQATDVNGNRVPVQLVIASYSITPKRVADKVNFSQSYLYTEQSVMTLRGHKPVASLDDFAGKRVCTLSTSTSLTAPKAAGAIVISKNRVRECFALLNQGGAEGVDAVSTDAAILAGWKARYPGKYDHWDLGLDGTERWGVNVGDNPALKKLVDLTLWRSYADPNDERWEKAFETNFQTEVPANGKVPIAVAQQPRVIRPDVRELPWEDLLK</sequence>
<evidence type="ECO:0000256" key="4">
    <source>
        <dbReference type="SAM" id="MobiDB-lite"/>
    </source>
</evidence>
<feature type="compositionally biased region" description="Basic and acidic residues" evidence="4">
    <location>
        <begin position="60"/>
        <end position="73"/>
    </location>
</feature>
<keyword evidence="7" id="KW-1185">Reference proteome</keyword>
<dbReference type="SUPFAM" id="SSF53850">
    <property type="entry name" value="Periplasmic binding protein-like II"/>
    <property type="match status" value="1"/>
</dbReference>
<accession>A0A7W7H7U8</accession>
<reference evidence="6 7" key="1">
    <citation type="submission" date="2020-08" db="EMBL/GenBank/DDBJ databases">
        <title>Sequencing the genomes of 1000 actinobacteria strains.</title>
        <authorList>
            <person name="Klenk H.-P."/>
        </authorList>
    </citation>
    <scope>NUCLEOTIDE SEQUENCE [LARGE SCALE GENOMIC DNA]</scope>
    <source>
        <strain evidence="6 7">DSM 45809</strain>
    </source>
</reference>
<protein>
    <submittedName>
        <fullName evidence="6">Glutamate transport system substrate-binding protein</fullName>
    </submittedName>
</protein>
<evidence type="ECO:0000256" key="2">
    <source>
        <dbReference type="ARBA" id="ARBA00022448"/>
    </source>
</evidence>
<feature type="region of interest" description="Disordered" evidence="4">
    <location>
        <begin position="1"/>
        <end position="75"/>
    </location>
</feature>
<dbReference type="Pfam" id="PF00497">
    <property type="entry name" value="SBP_bac_3"/>
    <property type="match status" value="1"/>
</dbReference>
<dbReference type="PANTHER" id="PTHR30085:SF6">
    <property type="entry name" value="ABC TRANSPORTER GLUTAMINE-BINDING PROTEIN GLNH"/>
    <property type="match status" value="1"/>
</dbReference>
<evidence type="ECO:0000313" key="6">
    <source>
        <dbReference type="EMBL" id="MBB4745626.1"/>
    </source>
</evidence>
<feature type="domain" description="Solute-binding protein family 3/N-terminal" evidence="5">
    <location>
        <begin position="179"/>
        <end position="414"/>
    </location>
</feature>
<evidence type="ECO:0000259" key="5">
    <source>
        <dbReference type="SMART" id="SM00062"/>
    </source>
</evidence>
<name>A0A7W7H7U8_9ACTN</name>